<keyword evidence="2" id="KW-1185">Reference proteome</keyword>
<name>F7ZBP1_ROSLO</name>
<accession>F7ZBP1</accession>
<dbReference type="AlphaFoldDB" id="F7ZBP1"/>
<reference evidence="1 2" key="1">
    <citation type="journal article" date="2011" name="BMC Genomics">
        <title>Comparative genome analysis and genome-guided physiological analysis of Roseobacter litoralis.</title>
        <authorList>
            <person name="Kalhoefer D."/>
            <person name="Thole S."/>
            <person name="Voget S."/>
            <person name="Lehmann R."/>
            <person name="Liesegang H."/>
            <person name="Wollher A."/>
            <person name="Daniel R."/>
            <person name="Simon M."/>
            <person name="Brinkhoff T."/>
        </authorList>
    </citation>
    <scope>NUCLEOTIDE SEQUENCE [LARGE SCALE GENOMIC DNA]</scope>
    <source>
        <strain evidence="2">ATCC 49566 / DSM 6996 / JCM 21268 / NBRC 15278 / OCh 149</strain>
    </source>
</reference>
<dbReference type="Proteomes" id="UP000001353">
    <property type="component" value="Chromosome"/>
</dbReference>
<evidence type="ECO:0000313" key="2">
    <source>
        <dbReference type="Proteomes" id="UP000001353"/>
    </source>
</evidence>
<sequence>MTVNLARARRLNALNRRNTDRMLVDPAAHCSQVNLPDDGTVAAYLIDALGHGCCVEALETETGWSKSTVVINLYKVAKKSGVGIRRSAKELHLVLPEGSDHIYPRAKVVATGTTLHPMNDRIINMPDQTA</sequence>
<proteinExistence type="predicted"/>
<dbReference type="KEGG" id="rli:RLO149_c037090"/>
<dbReference type="RefSeq" id="WP_013963506.1">
    <property type="nucleotide sequence ID" value="NC_015730.1"/>
</dbReference>
<dbReference type="EMBL" id="CP002623">
    <property type="protein sequence ID" value="AEI95623.1"/>
    <property type="molecule type" value="Genomic_DNA"/>
</dbReference>
<organism evidence="1 2">
    <name type="scientific">Roseobacter litoralis (strain ATCC 49566 / DSM 6996 / JCM 21268 / NBRC 15278 / OCh 149)</name>
    <dbReference type="NCBI Taxonomy" id="391595"/>
    <lineage>
        <taxon>Bacteria</taxon>
        <taxon>Pseudomonadati</taxon>
        <taxon>Pseudomonadota</taxon>
        <taxon>Alphaproteobacteria</taxon>
        <taxon>Rhodobacterales</taxon>
        <taxon>Roseobacteraceae</taxon>
        <taxon>Roseobacter</taxon>
    </lineage>
</organism>
<dbReference type="HOGENOM" id="CLU_1936546_0_0_5"/>
<evidence type="ECO:0000313" key="1">
    <source>
        <dbReference type="EMBL" id="AEI95623.1"/>
    </source>
</evidence>
<protein>
    <submittedName>
        <fullName evidence="1">Uncharacterized protein</fullName>
    </submittedName>
</protein>
<gene>
    <name evidence="1" type="ordered locus">RLO149_c037090</name>
</gene>